<evidence type="ECO:0000256" key="1">
    <source>
        <dbReference type="ARBA" id="ARBA00022490"/>
    </source>
</evidence>
<dbReference type="GO" id="GO:0045947">
    <property type="term" value="P:negative regulation of translational initiation"/>
    <property type="evidence" value="ECO:0007669"/>
    <property type="project" value="UniProtKB-UniRule"/>
</dbReference>
<dbReference type="GO" id="GO:0005829">
    <property type="term" value="C:cytosol"/>
    <property type="evidence" value="ECO:0007669"/>
    <property type="project" value="TreeGrafter"/>
</dbReference>
<dbReference type="AlphaFoldDB" id="A0A396SF23"/>
<sequence>MLVLSRKPGETIWIGEDVEIVISEVKGDQVKIGIRAPRSVEVIRGELREDVSASNSEAILKNLDLIKNQKNNI</sequence>
<dbReference type="RefSeq" id="WP_118874944.1">
    <property type="nucleotide sequence ID" value="NZ_QWEI01000001.1"/>
</dbReference>
<dbReference type="NCBIfam" id="NF002469">
    <property type="entry name" value="PRK01712.1"/>
    <property type="match status" value="1"/>
</dbReference>
<dbReference type="InterPro" id="IPR036107">
    <property type="entry name" value="CsrA_sf"/>
</dbReference>
<comment type="caution">
    <text evidence="6">The sequence shown here is derived from an EMBL/GenBank/DDBJ whole genome shotgun (WGS) entry which is preliminary data.</text>
</comment>
<dbReference type="GO" id="GO:0044781">
    <property type="term" value="P:bacterial-type flagellum organization"/>
    <property type="evidence" value="ECO:0007669"/>
    <property type="project" value="UniProtKB-KW"/>
</dbReference>
<keyword evidence="1 5" id="KW-0963">Cytoplasm</keyword>
<dbReference type="EMBL" id="QWEI01000001">
    <property type="protein sequence ID" value="RHW39934.1"/>
    <property type="molecule type" value="Genomic_DNA"/>
</dbReference>
<reference evidence="6 7" key="1">
    <citation type="submission" date="2018-08" db="EMBL/GenBank/DDBJ databases">
        <title>Lysinibacillus sp. YLB-03 draft genome sequence.</title>
        <authorList>
            <person name="Yu L."/>
        </authorList>
    </citation>
    <scope>NUCLEOTIDE SEQUENCE [LARGE SCALE GENOMIC DNA]</scope>
    <source>
        <strain evidence="6 7">YLB-03</strain>
    </source>
</reference>
<keyword evidence="5" id="KW-1005">Bacterial flagellum biogenesis</keyword>
<dbReference type="SUPFAM" id="SSF117130">
    <property type="entry name" value="CsrA-like"/>
    <property type="match status" value="1"/>
</dbReference>
<dbReference type="GO" id="GO:0048027">
    <property type="term" value="F:mRNA 5'-UTR binding"/>
    <property type="evidence" value="ECO:0007669"/>
    <property type="project" value="UniProtKB-UniRule"/>
</dbReference>
<evidence type="ECO:0000313" key="7">
    <source>
        <dbReference type="Proteomes" id="UP000265692"/>
    </source>
</evidence>
<evidence type="ECO:0000256" key="2">
    <source>
        <dbReference type="ARBA" id="ARBA00022491"/>
    </source>
</evidence>
<accession>A0A396SF23</accession>
<comment type="function">
    <text evidence="5">A translational regulator that binds mRNA to regulate translation initiation and/or mRNA stability. Usually binds in the 5'-UTR at or near the Shine-Dalgarno sequence preventing ribosome-binding, thus repressing translation. Its main target seems to be the major flagellin gene, while its function is anatagonized by FliW.</text>
</comment>
<dbReference type="InterPro" id="IPR003751">
    <property type="entry name" value="CsrA"/>
</dbReference>
<dbReference type="PANTHER" id="PTHR34984">
    <property type="entry name" value="CARBON STORAGE REGULATOR"/>
    <property type="match status" value="1"/>
</dbReference>
<comment type="subunit">
    <text evidence="5">Homodimer; the beta-strands of each monomer intercalate to form a hydrophobic core, while the alpha-helices form wings that extend away from the core.</text>
</comment>
<name>A0A396SF23_9BACL</name>
<evidence type="ECO:0000256" key="4">
    <source>
        <dbReference type="ARBA" id="ARBA00022884"/>
    </source>
</evidence>
<dbReference type="Gene3D" id="2.60.40.4380">
    <property type="entry name" value="Translational regulator CsrA"/>
    <property type="match status" value="1"/>
</dbReference>
<dbReference type="GO" id="GO:1902208">
    <property type="term" value="P:regulation of bacterial-type flagellum assembly"/>
    <property type="evidence" value="ECO:0007669"/>
    <property type="project" value="UniProtKB-UniRule"/>
</dbReference>
<organism evidence="6 7">
    <name type="scientific">Ureibacillus yapensis</name>
    <dbReference type="NCBI Taxonomy" id="2304605"/>
    <lineage>
        <taxon>Bacteria</taxon>
        <taxon>Bacillati</taxon>
        <taxon>Bacillota</taxon>
        <taxon>Bacilli</taxon>
        <taxon>Bacillales</taxon>
        <taxon>Caryophanaceae</taxon>
        <taxon>Ureibacillus</taxon>
    </lineage>
</organism>
<dbReference type="NCBIfam" id="TIGR00202">
    <property type="entry name" value="csrA"/>
    <property type="match status" value="1"/>
</dbReference>
<evidence type="ECO:0000256" key="5">
    <source>
        <dbReference type="HAMAP-Rule" id="MF_00167"/>
    </source>
</evidence>
<evidence type="ECO:0000256" key="3">
    <source>
        <dbReference type="ARBA" id="ARBA00022845"/>
    </source>
</evidence>
<protein>
    <recommendedName>
        <fullName evidence="5">Translational regulator CsrA</fullName>
    </recommendedName>
</protein>
<evidence type="ECO:0000313" key="6">
    <source>
        <dbReference type="EMBL" id="RHW39934.1"/>
    </source>
</evidence>
<dbReference type="Proteomes" id="UP000265692">
    <property type="component" value="Unassembled WGS sequence"/>
</dbReference>
<gene>
    <name evidence="5 6" type="primary">csrA</name>
    <name evidence="6" type="ORF">D1B33_03555</name>
</gene>
<dbReference type="Pfam" id="PF02599">
    <property type="entry name" value="CsrA"/>
    <property type="match status" value="1"/>
</dbReference>
<dbReference type="FunFam" id="2.60.40.4380:FF:000002">
    <property type="entry name" value="Translational regulator CsrA"/>
    <property type="match status" value="1"/>
</dbReference>
<dbReference type="GO" id="GO:0006109">
    <property type="term" value="P:regulation of carbohydrate metabolic process"/>
    <property type="evidence" value="ECO:0007669"/>
    <property type="project" value="InterPro"/>
</dbReference>
<keyword evidence="7" id="KW-1185">Reference proteome</keyword>
<dbReference type="OrthoDB" id="9809061at2"/>
<keyword evidence="4 5" id="KW-0694">RNA-binding</keyword>
<keyword evidence="3 5" id="KW-0810">Translation regulation</keyword>
<proteinExistence type="inferred from homology"/>
<dbReference type="GO" id="GO:0006402">
    <property type="term" value="P:mRNA catabolic process"/>
    <property type="evidence" value="ECO:0007669"/>
    <property type="project" value="InterPro"/>
</dbReference>
<dbReference type="HAMAP" id="MF_00167">
    <property type="entry name" value="CsrA"/>
    <property type="match status" value="1"/>
</dbReference>
<comment type="similarity">
    <text evidence="5">Belongs to the CsrA/RsmA family.</text>
</comment>
<keyword evidence="2 5" id="KW-0678">Repressor</keyword>
<dbReference type="PANTHER" id="PTHR34984:SF1">
    <property type="entry name" value="CARBON STORAGE REGULATOR"/>
    <property type="match status" value="1"/>
</dbReference>
<comment type="subcellular location">
    <subcellularLocation>
        <location evidence="5">Cytoplasm</location>
    </subcellularLocation>
</comment>